<name>A0ABP0PDX3_9DINO</name>
<gene>
    <name evidence="3" type="ORF">CCMP2556_LOCUS36044</name>
</gene>
<evidence type="ECO:0000313" key="4">
    <source>
        <dbReference type="Proteomes" id="UP001642484"/>
    </source>
</evidence>
<evidence type="ECO:0000313" key="3">
    <source>
        <dbReference type="EMBL" id="CAK9073249.1"/>
    </source>
</evidence>
<keyword evidence="1" id="KW-0812">Transmembrane</keyword>
<dbReference type="Proteomes" id="UP001642484">
    <property type="component" value="Unassembled WGS sequence"/>
</dbReference>
<accession>A0ABP0PDX3</accession>
<keyword evidence="1" id="KW-0472">Membrane</keyword>
<feature type="transmembrane region" description="Helical" evidence="1">
    <location>
        <begin position="1404"/>
        <end position="1427"/>
    </location>
</feature>
<evidence type="ECO:0000256" key="1">
    <source>
        <dbReference type="SAM" id="Phobius"/>
    </source>
</evidence>
<protein>
    <submittedName>
        <fullName evidence="3">Uncharacterized protein</fullName>
    </submittedName>
</protein>
<organism evidence="3 4">
    <name type="scientific">Durusdinium trenchii</name>
    <dbReference type="NCBI Taxonomy" id="1381693"/>
    <lineage>
        <taxon>Eukaryota</taxon>
        <taxon>Sar</taxon>
        <taxon>Alveolata</taxon>
        <taxon>Dinophyceae</taxon>
        <taxon>Suessiales</taxon>
        <taxon>Symbiodiniaceae</taxon>
        <taxon>Durusdinium</taxon>
    </lineage>
</organism>
<dbReference type="EMBL" id="CAXAMN010022862">
    <property type="protein sequence ID" value="CAK9073249.1"/>
    <property type="molecule type" value="Genomic_DNA"/>
</dbReference>
<feature type="chain" id="PRO_5045711161" evidence="2">
    <location>
        <begin position="21"/>
        <end position="1488"/>
    </location>
</feature>
<reference evidence="3 4" key="1">
    <citation type="submission" date="2024-02" db="EMBL/GenBank/DDBJ databases">
        <authorList>
            <person name="Chen Y."/>
            <person name="Shah S."/>
            <person name="Dougan E. K."/>
            <person name="Thang M."/>
            <person name="Chan C."/>
        </authorList>
    </citation>
    <scope>NUCLEOTIDE SEQUENCE [LARGE SCALE GENOMIC DNA]</scope>
</reference>
<evidence type="ECO:0000256" key="2">
    <source>
        <dbReference type="SAM" id="SignalP"/>
    </source>
</evidence>
<sequence length="1488" mass="165231">MARWRQLLCGLAVLIGVSQAQTDAVTPWLDVCTSEDFLNYRAQLCPATFVVSTLAFNPLYPLAISNVTIILQPSEDLQSSIQTTQFIELNLPGFEAIGTTNVANANLRDLPITAGNTVPLGVDPLFGYNTYANPLFTDFAQYNIRTRLLRLMVRTGNSLLSNRDTEITVCCMKLPAASPKDFTGYTISGPTSLDTIVTIPEEPILSTPFIDPGLQWEFLRVSFEPPISQHVTIIHLTLRPANALTDRARIILSMPEITRVNNVSGEVSFNTANSISGADWMFFESSALWDAGVGTLTFFLRQGKVLLASRQVTLSTNPGEFELPVELAADSPTLTVSARSFDNIDEVVRETPVTQSSAVPHVRNFTFTRLAYTNNVANQQTNVLFHFMTNRPLFAGSVIYLRLSGFTAQRVEVPLKGTTKVHFRDESGYFNLPENILELHITRTIYSDESLFELEMVELILPPALYANDTSLLAWNSDPGAPQQPVDDSPMVGNGYKTFKRSQLAFEPSEPRLAANITFTLEPSIVFYQGDMIVIHMYGFACTATTIPLLGPDAFRVEDQAASWTPEESMLVFTTAQNEIISNAAPFRVSIGRDVNFRLPDKLSENDGILRIEGKGAEGVLIDLEPVKKIPKIGDDKYVIESRVVFQPQDESVNAFTRISFSMVLNTDVLPNSTIYIKLGGLVRDPGRTNMVGVQGPARSGEIKLSGANGPLFRGEVGYWDQDQVLLTVQMISTVQIYAGERVRFFIERDQDFKLPFSAYPNDPSFRLAVPEAGIPERPFLFSTRVSQQGKEFGVSEIFYGSRGAVAYPNTVVEFNFRFQPNVNLPAGTTVRLTLPGFTCPFTSVPIGTQEVPVLGEKDLSDFIRFGQWNQMDNTFDLVVPVGQAIYRQLTTVLRIMQSGGFRLPITPLLPDDTRLTIQAIGNVVVFEEPIKNSPRVVDRSFQVSEFIYAPPQQDSIFQLKMLLQPTVNITHANDIVLFLPGFRNSLSKVNIHIMGEDRGRIQDSMGSWNETTARLTLKVPLREVIPAFTMLDLRVEESQGFILPSALNANDTSLRISSLNNIQEEPIKTSPMVGNGPFTGHLYCMFQYEVGTRSPSPICPTAIDCNPPLTDPCNPSELTRCGCDARVDEIFPMMVLGFNLQNEDSVHFLPYDQLCNFDLIGPTILNPFSEPLSQTVSENRDQVTYEGMTSISTGIYRVCANHVGRLYDVGMVIVRPSCQVPLVLVDGACVEHCPRTKVPVAGKCIRDTMAFHALDTVDYMLPIRMTDPYASSGTSIASRSSDDAEQRYFIYRYVYEMGKILNADPTRIQVASLSNGSVVVNTVFKVVGTWNDIKSTDERSPWGLISLLKALQADTSSQLYQSPFFKFVDRAAMSEPIPVRQCSDGVYRVFCPYNGGIMSTGEALGILFLGIAIVPVALSCLCCTFWHIDMDKSSSMDVEDVLEKMQHDPSQVDAKLQIEYACSWLEGRFMGEDWQKQRQIIASVAYS</sequence>
<keyword evidence="2" id="KW-0732">Signal</keyword>
<keyword evidence="4" id="KW-1185">Reference proteome</keyword>
<comment type="caution">
    <text evidence="3">The sequence shown here is derived from an EMBL/GenBank/DDBJ whole genome shotgun (WGS) entry which is preliminary data.</text>
</comment>
<feature type="signal peptide" evidence="2">
    <location>
        <begin position="1"/>
        <end position="20"/>
    </location>
</feature>
<proteinExistence type="predicted"/>
<keyword evidence="1" id="KW-1133">Transmembrane helix</keyword>